<keyword evidence="3" id="KW-1185">Reference proteome</keyword>
<evidence type="ECO:0000256" key="1">
    <source>
        <dbReference type="SAM" id="MobiDB-lite"/>
    </source>
</evidence>
<feature type="region of interest" description="Disordered" evidence="1">
    <location>
        <begin position="151"/>
        <end position="183"/>
    </location>
</feature>
<protein>
    <submittedName>
        <fullName evidence="2">Uncharacterized protein</fullName>
    </submittedName>
</protein>
<organism evidence="2 3">
    <name type="scientific">Phyllosticta capitalensis</name>
    <dbReference type="NCBI Taxonomy" id="121624"/>
    <lineage>
        <taxon>Eukaryota</taxon>
        <taxon>Fungi</taxon>
        <taxon>Dikarya</taxon>
        <taxon>Ascomycota</taxon>
        <taxon>Pezizomycotina</taxon>
        <taxon>Dothideomycetes</taxon>
        <taxon>Dothideomycetes incertae sedis</taxon>
        <taxon>Botryosphaeriales</taxon>
        <taxon>Phyllostictaceae</taxon>
        <taxon>Phyllosticta</taxon>
    </lineage>
</organism>
<gene>
    <name evidence="2" type="ORF">HDK90DRAFT_471061</name>
</gene>
<evidence type="ECO:0000313" key="2">
    <source>
        <dbReference type="EMBL" id="KAK8222747.1"/>
    </source>
</evidence>
<feature type="compositionally biased region" description="Low complexity" evidence="1">
    <location>
        <begin position="102"/>
        <end position="114"/>
    </location>
</feature>
<proteinExistence type="predicted"/>
<dbReference type="Proteomes" id="UP001492380">
    <property type="component" value="Unassembled WGS sequence"/>
</dbReference>
<evidence type="ECO:0000313" key="3">
    <source>
        <dbReference type="Proteomes" id="UP001492380"/>
    </source>
</evidence>
<sequence length="183" mass="19922">MFLPFGPETTHIVVAGGAKDSSGFMAPSDDDFQAQLNDVSKKIALPSFLRSLAPSRLPSQAGSDASGSSPKDRDGPAHRCARSFACPLHDTHAGNEPDCTGLRRSLTQSSLSSTKKQRDREVAYFFEDIEKNIFYSPKACKRRYDDLISANAKPHPDVDKNPHRARDDAHATLAVTSPLTPRA</sequence>
<feature type="compositionally biased region" description="Polar residues" evidence="1">
    <location>
        <begin position="174"/>
        <end position="183"/>
    </location>
</feature>
<comment type="caution">
    <text evidence="2">The sequence shown here is derived from an EMBL/GenBank/DDBJ whole genome shotgun (WGS) entry which is preliminary data.</text>
</comment>
<feature type="compositionally biased region" description="Polar residues" evidence="1">
    <location>
        <begin position="57"/>
        <end position="69"/>
    </location>
</feature>
<dbReference type="EMBL" id="JBBWRZ010000015">
    <property type="protein sequence ID" value="KAK8222747.1"/>
    <property type="molecule type" value="Genomic_DNA"/>
</dbReference>
<feature type="compositionally biased region" description="Basic and acidic residues" evidence="1">
    <location>
        <begin position="154"/>
        <end position="170"/>
    </location>
</feature>
<reference evidence="2 3" key="1">
    <citation type="submission" date="2024-04" db="EMBL/GenBank/DDBJ databases">
        <title>Phyllosticta paracitricarpa is synonymous to the EU quarantine fungus P. citricarpa based on phylogenomic analyses.</title>
        <authorList>
            <consortium name="Lawrence Berkeley National Laboratory"/>
            <person name="Van Ingen-Buijs V.A."/>
            <person name="Van Westerhoven A.C."/>
            <person name="Haridas S."/>
            <person name="Skiadas P."/>
            <person name="Martin F."/>
            <person name="Groenewald J.Z."/>
            <person name="Crous P.W."/>
            <person name="Seidl M.F."/>
        </authorList>
    </citation>
    <scope>NUCLEOTIDE SEQUENCE [LARGE SCALE GENOMIC DNA]</scope>
    <source>
        <strain evidence="2 3">CBS 123374</strain>
    </source>
</reference>
<feature type="region of interest" description="Disordered" evidence="1">
    <location>
        <begin position="54"/>
        <end position="114"/>
    </location>
</feature>
<name>A0ABR1Y8R7_9PEZI</name>
<accession>A0ABR1Y8R7</accession>